<dbReference type="EMBL" id="OCSU01000001">
    <property type="protein sequence ID" value="SOE64676.1"/>
    <property type="molecule type" value="Genomic_DNA"/>
</dbReference>
<accession>A0A7Z7I7W1</accession>
<gene>
    <name evidence="2" type="ORF">SAMN05446927_2775</name>
</gene>
<evidence type="ECO:0000313" key="3">
    <source>
        <dbReference type="Proteomes" id="UP000219522"/>
    </source>
</evidence>
<evidence type="ECO:0000259" key="1">
    <source>
        <dbReference type="Pfam" id="PF05118"/>
    </source>
</evidence>
<comment type="caution">
    <text evidence="2">The sequence shown here is derived from an EMBL/GenBank/DDBJ whole genome shotgun (WGS) entry which is preliminary data.</text>
</comment>
<protein>
    <submittedName>
        <fullName evidence="2">Aspartyl/asparaginyl beta-hydroxylase, cupin superfamily</fullName>
    </submittedName>
</protein>
<reference evidence="2 3" key="1">
    <citation type="submission" date="2017-09" db="EMBL/GenBank/DDBJ databases">
        <authorList>
            <person name="Varghese N."/>
            <person name="Submissions S."/>
        </authorList>
    </citation>
    <scope>NUCLEOTIDE SEQUENCE [LARGE SCALE GENOMIC DNA]</scope>
    <source>
        <strain evidence="2 3">OK806</strain>
    </source>
</reference>
<dbReference type="Proteomes" id="UP000219522">
    <property type="component" value="Unassembled WGS sequence"/>
</dbReference>
<dbReference type="InterPro" id="IPR027443">
    <property type="entry name" value="IPNS-like_sf"/>
</dbReference>
<dbReference type="InterPro" id="IPR007803">
    <property type="entry name" value="Asp/Arg/Pro-Hydrxlase"/>
</dbReference>
<dbReference type="Gene3D" id="2.60.120.330">
    <property type="entry name" value="B-lactam Antibiotic, Isopenicillin N Synthase, Chain"/>
    <property type="match status" value="1"/>
</dbReference>
<proteinExistence type="predicted"/>
<organism evidence="2 3">
    <name type="scientific">Caballeronia arationis</name>
    <dbReference type="NCBI Taxonomy" id="1777142"/>
    <lineage>
        <taxon>Bacteria</taxon>
        <taxon>Pseudomonadati</taxon>
        <taxon>Pseudomonadota</taxon>
        <taxon>Betaproteobacteria</taxon>
        <taxon>Burkholderiales</taxon>
        <taxon>Burkholderiaceae</taxon>
        <taxon>Caballeronia</taxon>
    </lineage>
</organism>
<feature type="domain" description="Aspartyl/asparaginy/proline hydroxylase" evidence="1">
    <location>
        <begin position="149"/>
        <end position="231"/>
    </location>
</feature>
<evidence type="ECO:0000313" key="2">
    <source>
        <dbReference type="EMBL" id="SOE64676.1"/>
    </source>
</evidence>
<dbReference type="Pfam" id="PF05118">
    <property type="entry name" value="Asp_Arg_Hydrox"/>
    <property type="match status" value="1"/>
</dbReference>
<sequence length="264" mass="30489">MKPKHLVLMVLLGGLVSLKPVAALPVAVLVAIGICDFQRSRQFDARSWRRYFLGNGLLTWALAPLNLLVDALCRRNLRIYRLADLPAGHREEIAYVIDAFRQNLPLVEQLAPQMTSKRRGMCFARWYGKPLDGSLAMPAFQRDFRYVQTIGCSIFNRRQRTSVHYGPLRLTLRCLYNLDPASGDDVFIEVAGRRHYWRDDPLFIFDDTLVHQSVNDSDRLRYCIFLDVLRPSPFPAVLCLLVRCVRTTVVSARRVFYANWDMIR</sequence>
<keyword evidence="3" id="KW-1185">Reference proteome</keyword>
<dbReference type="OrthoDB" id="21665at2"/>
<dbReference type="RefSeq" id="WP_143753572.1">
    <property type="nucleotide sequence ID" value="NZ_FCOG02000020.1"/>
</dbReference>
<dbReference type="AlphaFoldDB" id="A0A7Z7I7W1"/>
<name>A0A7Z7I7W1_9BURK</name>